<gene>
    <name evidence="1" type="ORF">IQ241_14215</name>
</gene>
<accession>A0A8J7AQB4</accession>
<name>A0A8J7AQB4_9CYAN</name>
<dbReference type="RefSeq" id="WP_193908274.1">
    <property type="nucleotide sequence ID" value="NZ_JADEXG010000032.1"/>
</dbReference>
<organism evidence="1 2">
    <name type="scientific">Vasconcelosia minhoensis LEGE 07310</name>
    <dbReference type="NCBI Taxonomy" id="915328"/>
    <lineage>
        <taxon>Bacteria</taxon>
        <taxon>Bacillati</taxon>
        <taxon>Cyanobacteriota</taxon>
        <taxon>Cyanophyceae</taxon>
        <taxon>Nodosilineales</taxon>
        <taxon>Cymatolegaceae</taxon>
        <taxon>Vasconcelosia</taxon>
        <taxon>Vasconcelosia minhoensis</taxon>
    </lineage>
</organism>
<sequence length="314" mass="37238">MKTVYLHIGTFKTGTTALQKILFANRQKLLENGYFYPDIGIPNKYNPGQIALSWSFTHDKDFYVLPYKTFDLRDIRERALADIEAHDADNIIISSEYFSLFSTEQVAQVKQMFDGFKVVIILYLRRQDKFFLSLYSEQVKKGYAKDIKDFCEEFEERGNYYKILKSWSTVFGDENLVIKIYPESRPRDWLISDFLQTLNISLEPSQLTHGKKAFNVSLSGKSLKIMRFLNRWLLERFSLPKAWCLWLYLHPLQRQRPKTVVSWIPEWLLSNEILAPDDKDALLRQYKPLNRKVSEEYLDQESHPFIWSQVEKQN</sequence>
<reference evidence="1" key="1">
    <citation type="submission" date="2020-10" db="EMBL/GenBank/DDBJ databases">
        <authorList>
            <person name="Castelo-Branco R."/>
            <person name="Eusebio N."/>
            <person name="Adriana R."/>
            <person name="Vieira A."/>
            <person name="Brugerolle De Fraissinette N."/>
            <person name="Rezende De Castro R."/>
            <person name="Schneider M.P."/>
            <person name="Vasconcelos V."/>
            <person name="Leao P.N."/>
        </authorList>
    </citation>
    <scope>NUCLEOTIDE SEQUENCE</scope>
    <source>
        <strain evidence="1">LEGE 07310</strain>
    </source>
</reference>
<keyword evidence="2" id="KW-1185">Reference proteome</keyword>
<dbReference type="Gene3D" id="3.40.50.300">
    <property type="entry name" value="P-loop containing nucleotide triphosphate hydrolases"/>
    <property type="match status" value="1"/>
</dbReference>
<dbReference type="SUPFAM" id="SSF52540">
    <property type="entry name" value="P-loop containing nucleoside triphosphate hydrolases"/>
    <property type="match status" value="1"/>
</dbReference>
<evidence type="ECO:0000313" key="1">
    <source>
        <dbReference type="EMBL" id="MBE9078436.1"/>
    </source>
</evidence>
<dbReference type="EMBL" id="JADEXG010000032">
    <property type="protein sequence ID" value="MBE9078436.1"/>
    <property type="molecule type" value="Genomic_DNA"/>
</dbReference>
<evidence type="ECO:0000313" key="2">
    <source>
        <dbReference type="Proteomes" id="UP000636505"/>
    </source>
</evidence>
<comment type="caution">
    <text evidence="1">The sequence shown here is derived from an EMBL/GenBank/DDBJ whole genome shotgun (WGS) entry which is preliminary data.</text>
</comment>
<proteinExistence type="predicted"/>
<dbReference type="InterPro" id="IPR027417">
    <property type="entry name" value="P-loop_NTPase"/>
</dbReference>
<evidence type="ECO:0008006" key="3">
    <source>
        <dbReference type="Google" id="ProtNLM"/>
    </source>
</evidence>
<dbReference type="Proteomes" id="UP000636505">
    <property type="component" value="Unassembled WGS sequence"/>
</dbReference>
<protein>
    <recommendedName>
        <fullName evidence="3">Sulfotransferase domain-containing protein</fullName>
    </recommendedName>
</protein>
<dbReference type="AlphaFoldDB" id="A0A8J7AQB4"/>